<reference evidence="2" key="1">
    <citation type="submission" date="2014-09" db="EMBL/GenBank/DDBJ databases">
        <authorList>
            <person name="Magalhaes I.L.F."/>
            <person name="Oliveira U."/>
            <person name="Santos F.R."/>
            <person name="Vidigal T.H.D.A."/>
            <person name="Brescovit A.D."/>
            <person name="Santos A.J."/>
        </authorList>
    </citation>
    <scope>NUCLEOTIDE SEQUENCE</scope>
    <source>
        <tissue evidence="2">Shoot tissue taken approximately 20 cm above the soil surface</tissue>
    </source>
</reference>
<dbReference type="AlphaFoldDB" id="A0A0A9CCG0"/>
<organism evidence="2">
    <name type="scientific">Arundo donax</name>
    <name type="common">Giant reed</name>
    <name type="synonym">Donax arundinaceus</name>
    <dbReference type="NCBI Taxonomy" id="35708"/>
    <lineage>
        <taxon>Eukaryota</taxon>
        <taxon>Viridiplantae</taxon>
        <taxon>Streptophyta</taxon>
        <taxon>Embryophyta</taxon>
        <taxon>Tracheophyta</taxon>
        <taxon>Spermatophyta</taxon>
        <taxon>Magnoliopsida</taxon>
        <taxon>Liliopsida</taxon>
        <taxon>Poales</taxon>
        <taxon>Poaceae</taxon>
        <taxon>PACMAD clade</taxon>
        <taxon>Arundinoideae</taxon>
        <taxon>Arundineae</taxon>
        <taxon>Arundo</taxon>
    </lineage>
</organism>
<evidence type="ECO:0000313" key="2">
    <source>
        <dbReference type="EMBL" id="JAD69177.1"/>
    </source>
</evidence>
<reference evidence="2" key="2">
    <citation type="journal article" date="2015" name="Data Brief">
        <title>Shoot transcriptome of the giant reed, Arundo donax.</title>
        <authorList>
            <person name="Barrero R.A."/>
            <person name="Guerrero F.D."/>
            <person name="Moolhuijzen P."/>
            <person name="Goolsby J.A."/>
            <person name="Tidwell J."/>
            <person name="Bellgard S.E."/>
            <person name="Bellgard M.I."/>
        </authorList>
    </citation>
    <scope>NUCLEOTIDE SEQUENCE</scope>
    <source>
        <tissue evidence="2">Shoot tissue taken approximately 20 cm above the soil surface</tissue>
    </source>
</reference>
<name>A0A0A9CCG0_ARUDO</name>
<sequence>MSPDSLLSPNDKNMRPCSLPSPAGKGPENSLKPMLALDSNVQLAMLAGIGPQRELP</sequence>
<dbReference type="EMBL" id="GBRH01228718">
    <property type="protein sequence ID" value="JAD69177.1"/>
    <property type="molecule type" value="Transcribed_RNA"/>
</dbReference>
<feature type="compositionally biased region" description="Polar residues" evidence="1">
    <location>
        <begin position="1"/>
        <end position="11"/>
    </location>
</feature>
<evidence type="ECO:0000256" key="1">
    <source>
        <dbReference type="SAM" id="MobiDB-lite"/>
    </source>
</evidence>
<proteinExistence type="predicted"/>
<accession>A0A0A9CCG0</accession>
<protein>
    <submittedName>
        <fullName evidence="2">Uncharacterized protein</fullName>
    </submittedName>
</protein>
<feature type="region of interest" description="Disordered" evidence="1">
    <location>
        <begin position="1"/>
        <end position="32"/>
    </location>
</feature>